<sequence>MRNKRASVLKKQIAVAVCAISALTVLIPTSGVNIIHAEHADTFQMNESVPKEGAHKLIFSSTKAVYILNDAEISAAQPMLNRGGYNYVPVSTMAKLQGFSLAYDATTKEARIKGGGEEYVFKPGSRIVKGSGATYSMELPAITHRGSMMVPVREWAKLTESRLAWENKQLTLSWGNQEHPEGFAPVADFATDKAEYRLGEPVKYENLSHAPGSKIVKETWEGNESAFFEPGEHEIMLEVVNSEGVKSSVRKVIKVLDESLYTKEEFDRLFTPIGQKFDLDASSALLMNTLPFTIVPQDGQTFIRSNSPEHLTEEGIAYQDTISGDVRINIHNQSRASKDLSVHLIATNPGSTPLSIRLGATGIGGPAKYVSTSGKAAITRYLEAFSKKEAPEIVTIPAGESAVLLPDMSGIPLKPGMVRTIYTDLHTDQEVKLSVVVADPSRDPLEALEELPVLPRDGKHVRGTFPGANREVVVDSGQLGLEPQRLVLGDSKQDAFLKGVDGVTGEEETNIGNTGVFYSMKLRIAPNTLVALNARGGHYAGALLVNGKVVQMTDGSILRNQSEAGVLYRTGSAEESVTFVFVPASGSNLPVNMLFMPLPNKS</sequence>
<evidence type="ECO:0000313" key="2">
    <source>
        <dbReference type="EMBL" id="PAD78618.1"/>
    </source>
</evidence>
<accession>A0A268EZT0</accession>
<reference evidence="2 3" key="1">
    <citation type="submission" date="2017-07" db="EMBL/GenBank/DDBJ databases">
        <title>Isolation and whole genome analysis of endospore-forming bacteria from heroin.</title>
        <authorList>
            <person name="Kalinowski J."/>
            <person name="Ahrens B."/>
            <person name="Al-Dilaimi A."/>
            <person name="Winkler A."/>
            <person name="Wibberg D."/>
            <person name="Schleenbecker U."/>
            <person name="Ruckert C."/>
            <person name="Wolfel R."/>
            <person name="Grass G."/>
        </authorList>
    </citation>
    <scope>NUCLEOTIDE SEQUENCE [LARGE SCALE GENOMIC DNA]</scope>
    <source>
        <strain evidence="2 3">7537-G1</strain>
    </source>
</reference>
<dbReference type="Pfam" id="PF07833">
    <property type="entry name" value="Cu_amine_oxidN1"/>
    <property type="match status" value="1"/>
</dbReference>
<dbReference type="EMBL" id="NPBY01000020">
    <property type="protein sequence ID" value="PAD78618.1"/>
    <property type="molecule type" value="Genomic_DNA"/>
</dbReference>
<dbReference type="InterPro" id="IPR012854">
    <property type="entry name" value="Cu_amine_oxidase-like_N"/>
</dbReference>
<organism evidence="2 3">
    <name type="scientific">Paenibacillus campinasensis</name>
    <dbReference type="NCBI Taxonomy" id="66347"/>
    <lineage>
        <taxon>Bacteria</taxon>
        <taxon>Bacillati</taxon>
        <taxon>Bacillota</taxon>
        <taxon>Bacilli</taxon>
        <taxon>Bacillales</taxon>
        <taxon>Paenibacillaceae</taxon>
        <taxon>Paenibacillus</taxon>
    </lineage>
</organism>
<evidence type="ECO:0000259" key="1">
    <source>
        <dbReference type="Pfam" id="PF07833"/>
    </source>
</evidence>
<dbReference type="AlphaFoldDB" id="A0A268EZT0"/>
<dbReference type="InterPro" id="IPR036582">
    <property type="entry name" value="Mao_N_sf"/>
</dbReference>
<feature type="domain" description="Copper amine oxidase-like N-terminal" evidence="1">
    <location>
        <begin position="69"/>
        <end position="172"/>
    </location>
</feature>
<evidence type="ECO:0000313" key="3">
    <source>
        <dbReference type="Proteomes" id="UP000215596"/>
    </source>
</evidence>
<protein>
    <recommendedName>
        <fullName evidence="1">Copper amine oxidase-like N-terminal domain-containing protein</fullName>
    </recommendedName>
</protein>
<dbReference type="Gene3D" id="3.30.457.10">
    <property type="entry name" value="Copper amine oxidase-like, N-terminal domain"/>
    <property type="match status" value="1"/>
</dbReference>
<comment type="caution">
    <text evidence="2">The sequence shown here is derived from an EMBL/GenBank/DDBJ whole genome shotgun (WGS) entry which is preliminary data.</text>
</comment>
<dbReference type="Proteomes" id="UP000215596">
    <property type="component" value="Unassembled WGS sequence"/>
</dbReference>
<gene>
    <name evidence="2" type="ORF">CHH67_06090</name>
</gene>
<dbReference type="SUPFAM" id="SSF55383">
    <property type="entry name" value="Copper amine oxidase, domain N"/>
    <property type="match status" value="1"/>
</dbReference>
<proteinExistence type="predicted"/>
<name>A0A268EZT0_9BACL</name>
<dbReference type="OrthoDB" id="25008at2"/>